<dbReference type="CDD" id="cd14752">
    <property type="entry name" value="GH31_N"/>
    <property type="match status" value="1"/>
</dbReference>
<proteinExistence type="inferred from homology"/>
<dbReference type="InterPro" id="IPR033403">
    <property type="entry name" value="DUF5110"/>
</dbReference>
<evidence type="ECO:0000313" key="7">
    <source>
        <dbReference type="EMBL" id="RKN85566.1"/>
    </source>
</evidence>
<dbReference type="AlphaFoldDB" id="A0A3B0CP26"/>
<dbReference type="Gene3D" id="2.60.40.1760">
    <property type="entry name" value="glycosyl hydrolase (family 31)"/>
    <property type="match status" value="1"/>
</dbReference>
<keyword evidence="2" id="KW-0805">Transcription regulation</keyword>
<dbReference type="InterPro" id="IPR017853">
    <property type="entry name" value="GH"/>
</dbReference>
<dbReference type="PROSITE" id="PS01124">
    <property type="entry name" value="HTH_ARAC_FAMILY_2"/>
    <property type="match status" value="1"/>
</dbReference>
<dbReference type="Pfam" id="PF12833">
    <property type="entry name" value="HTH_18"/>
    <property type="match status" value="1"/>
</dbReference>
<dbReference type="PROSITE" id="PS00041">
    <property type="entry name" value="HTH_ARAC_FAMILY_1"/>
    <property type="match status" value="1"/>
</dbReference>
<dbReference type="Proteomes" id="UP000282311">
    <property type="component" value="Unassembled WGS sequence"/>
</dbReference>
<protein>
    <submittedName>
        <fullName evidence="7">Helix-turn-helix domain-containing protein</fullName>
    </submittedName>
</protein>
<dbReference type="GO" id="GO:0043565">
    <property type="term" value="F:sequence-specific DNA binding"/>
    <property type="evidence" value="ECO:0007669"/>
    <property type="project" value="InterPro"/>
</dbReference>
<dbReference type="InterPro" id="IPR025887">
    <property type="entry name" value="Glyco_hydro_31_N_dom"/>
</dbReference>
<dbReference type="GO" id="GO:0030246">
    <property type="term" value="F:carbohydrate binding"/>
    <property type="evidence" value="ECO:0007669"/>
    <property type="project" value="InterPro"/>
</dbReference>
<dbReference type="InterPro" id="IPR011013">
    <property type="entry name" value="Gal_mutarotase_sf_dom"/>
</dbReference>
<reference evidence="7 8" key="1">
    <citation type="journal article" date="2007" name="Int. J. Syst. Evol. Microbiol.">
        <title>Paenibacillus ginsengarvi sp. nov., isolated from soil from ginseng cultivation.</title>
        <authorList>
            <person name="Yoon M.H."/>
            <person name="Ten L.N."/>
            <person name="Im W.T."/>
        </authorList>
    </citation>
    <scope>NUCLEOTIDE SEQUENCE [LARGE SCALE GENOMIC DNA]</scope>
    <source>
        <strain evidence="7 8">KCTC 13059</strain>
    </source>
</reference>
<keyword evidence="5" id="KW-0378">Hydrolase</keyword>
<keyword evidence="5" id="KW-0326">Glycosidase</keyword>
<keyword evidence="3" id="KW-0238">DNA-binding</keyword>
<dbReference type="Gene3D" id="1.10.10.60">
    <property type="entry name" value="Homeodomain-like"/>
    <property type="match status" value="2"/>
</dbReference>
<evidence type="ECO:0000256" key="3">
    <source>
        <dbReference type="ARBA" id="ARBA00023125"/>
    </source>
</evidence>
<dbReference type="InterPro" id="IPR013780">
    <property type="entry name" value="Glyco_hydro_b"/>
</dbReference>
<dbReference type="SUPFAM" id="SSF46689">
    <property type="entry name" value="Homeodomain-like"/>
    <property type="match status" value="2"/>
</dbReference>
<dbReference type="Pfam" id="PF21365">
    <property type="entry name" value="Glyco_hydro_31_3rd"/>
    <property type="match status" value="1"/>
</dbReference>
<evidence type="ECO:0000313" key="8">
    <source>
        <dbReference type="Proteomes" id="UP000282311"/>
    </source>
</evidence>
<keyword evidence="8" id="KW-1185">Reference proteome</keyword>
<dbReference type="InterPro" id="IPR018060">
    <property type="entry name" value="HTH_AraC"/>
</dbReference>
<name>A0A3B0CP26_9BACL</name>
<dbReference type="GO" id="GO:0004553">
    <property type="term" value="F:hydrolase activity, hydrolyzing O-glycosyl compounds"/>
    <property type="evidence" value="ECO:0007669"/>
    <property type="project" value="InterPro"/>
</dbReference>
<dbReference type="InterPro" id="IPR009057">
    <property type="entry name" value="Homeodomain-like_sf"/>
</dbReference>
<dbReference type="PANTHER" id="PTHR43863">
    <property type="entry name" value="HYDROLASE, PUTATIVE (AFU_ORTHOLOGUE AFUA_1G03140)-RELATED"/>
    <property type="match status" value="1"/>
</dbReference>
<dbReference type="EMBL" id="RBAH01000004">
    <property type="protein sequence ID" value="RKN85566.1"/>
    <property type="molecule type" value="Genomic_DNA"/>
</dbReference>
<dbReference type="InterPro" id="IPR051816">
    <property type="entry name" value="Glycosyl_Hydrolase_31"/>
</dbReference>
<keyword evidence="4" id="KW-0804">Transcription</keyword>
<organism evidence="7 8">
    <name type="scientific">Paenibacillus ginsengarvi</name>
    <dbReference type="NCBI Taxonomy" id="400777"/>
    <lineage>
        <taxon>Bacteria</taxon>
        <taxon>Bacillati</taxon>
        <taxon>Bacillota</taxon>
        <taxon>Bacilli</taxon>
        <taxon>Bacillales</taxon>
        <taxon>Paenibacillaceae</taxon>
        <taxon>Paenibacillus</taxon>
    </lineage>
</organism>
<dbReference type="SUPFAM" id="SSF74650">
    <property type="entry name" value="Galactose mutarotase-like"/>
    <property type="match status" value="1"/>
</dbReference>
<dbReference type="RefSeq" id="WP_120746589.1">
    <property type="nucleotide sequence ID" value="NZ_RBAH01000004.1"/>
</dbReference>
<dbReference type="Gene3D" id="2.60.40.1180">
    <property type="entry name" value="Golgi alpha-mannosidase II"/>
    <property type="match status" value="2"/>
</dbReference>
<accession>A0A3B0CP26</accession>
<dbReference type="InterPro" id="IPR000322">
    <property type="entry name" value="Glyco_hydro_31_TIM"/>
</dbReference>
<evidence type="ECO:0000256" key="4">
    <source>
        <dbReference type="ARBA" id="ARBA00023163"/>
    </source>
</evidence>
<dbReference type="Pfam" id="PF17137">
    <property type="entry name" value="DUF5110"/>
    <property type="match status" value="1"/>
</dbReference>
<comment type="similarity">
    <text evidence="1 5">Belongs to the glycosyl hydrolase 31 family.</text>
</comment>
<dbReference type="Pfam" id="PF13802">
    <property type="entry name" value="Gal_mutarotas_2"/>
    <property type="match status" value="1"/>
</dbReference>
<dbReference type="SUPFAM" id="SSF51445">
    <property type="entry name" value="(Trans)glycosidases"/>
    <property type="match status" value="1"/>
</dbReference>
<dbReference type="SUPFAM" id="SSF51011">
    <property type="entry name" value="Glycosyl hydrolase domain"/>
    <property type="match status" value="1"/>
</dbReference>
<dbReference type="InterPro" id="IPR048395">
    <property type="entry name" value="Glyco_hydro_31_C"/>
</dbReference>
<dbReference type="GO" id="GO:0003700">
    <property type="term" value="F:DNA-binding transcription factor activity"/>
    <property type="evidence" value="ECO:0007669"/>
    <property type="project" value="InterPro"/>
</dbReference>
<dbReference type="PANTHER" id="PTHR43863:SF2">
    <property type="entry name" value="MALTASE-GLUCOAMYLASE"/>
    <property type="match status" value="1"/>
</dbReference>
<comment type="caution">
    <text evidence="7">The sequence shown here is derived from an EMBL/GenBank/DDBJ whole genome shotgun (WGS) entry which is preliminary data.</text>
</comment>
<sequence length="1006" mass="113869">MIIARGPVYTFFLYWRSVELPTSPDYVQFRTLGGSWIRVHVWNAHTFRIRMSECDDFPEPALNRYGILPSPETAAAYSALDESVFLTLHSELAALQIDKRDGTIALLRPDGQPLLQHAASPMLSSADGYSMQFVLSDDEKLYGLGDETRSRIQKRGHIAYMHAEPQHAYVPVPFLMSSRGWGLLVNTTWRQCIDIGGSVSDLLHIRCDGGEPDFYLFAGEPYAQLLNRYTDIAGKPALLPLWAYGLTFSCNQQANARDVVEDALNFRRAGIPCDTLGLEPGWMETYYDHSKEKKWHPERFSIPAWASKGPRTFFGALDRIGFKLSLWLCCNYDLSRHEELLLTGQAASEEGREEAWYTHLAKFVEQGVSAFKLDGGHRPIAEPEREWANGMSPAEIHNLYHLLLVKQMHLGFKQQTGRRAMIYAMSGYTGIQQYAATWAGTSGGGAESLVSMLNHGLSGHIHTTCDMDIHSAEGIHFGFLQPWSHLNNFAYWQHPCLLNPELLQLFRSYAKLRYSLIPYLYSAAHTAVRTGMPILRAMPLCFPNDARSDELFHQYMLGDSLLVAAFGETVYLPAGTWIDYWTSERHTGPKELRYTVPKQAGGPLFVRAGAIIPVWPEVECVGTVLPDNIGVHLYPCASGEFTLYEDDGITYRYLEGELSETKLSIHAGEESFTVQIEPRSGRFEGMPQNRGYRLYVHLEGKPYKLSVNGQPLKEWNLRPDGEHVPGGWYFDPELRQVHLFAQEDESKQAPLRIDVLFDATERRSFTADGKVAGSRAADSKSIWSVWERELEVGLVSGDLSRLHDSLDSIWQNRLELGWNTNEVKEYLLYVSGTLIRIAERNGWRMKDVAGDDYNELIHLPLLTLSEGTLSLLRRVLQKFADQFRVGPAPAKNPLIRQVTALIEQSPAHDIPLQTVAELLHVNSSHLSRTFRKELGMPFSAYVLEKKMQRAKRLLLEGERIIEVSAALGYKDPSHFIRVFRTYWGITPGELIAPIKKTKNQRKTTLL</sequence>
<evidence type="ECO:0000259" key="6">
    <source>
        <dbReference type="PROSITE" id="PS01124"/>
    </source>
</evidence>
<feature type="domain" description="HTH araC/xylS-type" evidence="6">
    <location>
        <begin position="896"/>
        <end position="993"/>
    </location>
</feature>
<gene>
    <name evidence="7" type="ORF">D7M11_07730</name>
</gene>
<dbReference type="Pfam" id="PF01055">
    <property type="entry name" value="Glyco_hydro_31_2nd"/>
    <property type="match status" value="2"/>
</dbReference>
<dbReference type="SMART" id="SM00342">
    <property type="entry name" value="HTH_ARAC"/>
    <property type="match status" value="1"/>
</dbReference>
<dbReference type="GO" id="GO:0005975">
    <property type="term" value="P:carbohydrate metabolic process"/>
    <property type="evidence" value="ECO:0007669"/>
    <property type="project" value="InterPro"/>
</dbReference>
<dbReference type="InterPro" id="IPR018062">
    <property type="entry name" value="HTH_AraC-typ_CS"/>
</dbReference>
<dbReference type="Gene3D" id="3.20.20.80">
    <property type="entry name" value="Glycosidases"/>
    <property type="match status" value="1"/>
</dbReference>
<evidence type="ECO:0000256" key="1">
    <source>
        <dbReference type="ARBA" id="ARBA00007806"/>
    </source>
</evidence>
<evidence type="ECO:0000256" key="5">
    <source>
        <dbReference type="RuleBase" id="RU361185"/>
    </source>
</evidence>
<evidence type="ECO:0000256" key="2">
    <source>
        <dbReference type="ARBA" id="ARBA00023015"/>
    </source>
</evidence>